<keyword evidence="4" id="KW-1185">Reference proteome</keyword>
<sequence length="97" mass="11363">MVDVILDGTGIRSELDLHQALERQLDFGPYYGRNLAALRDRLSNDIERPIHIFWRNAEESRSSLGDELYAKIIRLFARIAEEDASYGWDERFEFSLE</sequence>
<dbReference type="RefSeq" id="WP_188524697.1">
    <property type="nucleotide sequence ID" value="NZ_BMDG01000011.1"/>
</dbReference>
<evidence type="ECO:0000313" key="4">
    <source>
        <dbReference type="Proteomes" id="UP000632535"/>
    </source>
</evidence>
<dbReference type="Proteomes" id="UP000632535">
    <property type="component" value="Unassembled WGS sequence"/>
</dbReference>
<reference evidence="4" key="1">
    <citation type="journal article" date="2019" name="Int. J. Syst. Evol. Microbiol.">
        <title>The Global Catalogue of Microorganisms (GCM) 10K type strain sequencing project: providing services to taxonomists for standard genome sequencing and annotation.</title>
        <authorList>
            <consortium name="The Broad Institute Genomics Platform"/>
            <consortium name="The Broad Institute Genome Sequencing Center for Infectious Disease"/>
            <person name="Wu L."/>
            <person name="Ma J."/>
        </authorList>
    </citation>
    <scope>NUCLEOTIDE SEQUENCE [LARGE SCALE GENOMIC DNA]</scope>
    <source>
        <strain evidence="4">CCM 8653</strain>
    </source>
</reference>
<dbReference type="InterPro" id="IPR035905">
    <property type="entry name" value="Barstar-like_sf"/>
</dbReference>
<dbReference type="Pfam" id="PF01337">
    <property type="entry name" value="Barstar"/>
    <property type="match status" value="1"/>
</dbReference>
<dbReference type="Gene3D" id="3.30.370.10">
    <property type="entry name" value="Barstar-like"/>
    <property type="match status" value="1"/>
</dbReference>
<dbReference type="EMBL" id="BMDG01000011">
    <property type="protein sequence ID" value="GGI10571.1"/>
    <property type="molecule type" value="Genomic_DNA"/>
</dbReference>
<organism evidence="3 4">
    <name type="scientific">Isoptericola cucumis</name>
    <dbReference type="NCBI Taxonomy" id="1776856"/>
    <lineage>
        <taxon>Bacteria</taxon>
        <taxon>Bacillati</taxon>
        <taxon>Actinomycetota</taxon>
        <taxon>Actinomycetes</taxon>
        <taxon>Micrococcales</taxon>
        <taxon>Promicromonosporaceae</taxon>
        <taxon>Isoptericola</taxon>
    </lineage>
</organism>
<gene>
    <name evidence="3" type="ORF">GCM10007368_31900</name>
</gene>
<comment type="caution">
    <text evidence="3">The sequence shown here is derived from an EMBL/GenBank/DDBJ whole genome shotgun (WGS) entry which is preliminary data.</text>
</comment>
<evidence type="ECO:0000313" key="3">
    <source>
        <dbReference type="EMBL" id="GGI10571.1"/>
    </source>
</evidence>
<evidence type="ECO:0000256" key="1">
    <source>
        <dbReference type="ARBA" id="ARBA00006845"/>
    </source>
</evidence>
<dbReference type="InterPro" id="IPR000468">
    <property type="entry name" value="Barstar"/>
</dbReference>
<evidence type="ECO:0000259" key="2">
    <source>
        <dbReference type="Pfam" id="PF01337"/>
    </source>
</evidence>
<protein>
    <recommendedName>
        <fullName evidence="2">Barstar (barnase inhibitor) domain-containing protein</fullName>
    </recommendedName>
</protein>
<dbReference type="SUPFAM" id="SSF52038">
    <property type="entry name" value="Barstar-related"/>
    <property type="match status" value="1"/>
</dbReference>
<comment type="similarity">
    <text evidence="1">Belongs to the barstar family.</text>
</comment>
<name>A0ABQ2BC46_9MICO</name>
<proteinExistence type="inferred from homology"/>
<accession>A0ABQ2BC46</accession>
<feature type="domain" description="Barstar (barnase inhibitor)" evidence="2">
    <location>
        <begin position="4"/>
        <end position="89"/>
    </location>
</feature>